<organism evidence="1 2">
    <name type="scientific">Deinococcus hohokamensis</name>
    <dbReference type="NCBI Taxonomy" id="309883"/>
    <lineage>
        <taxon>Bacteria</taxon>
        <taxon>Thermotogati</taxon>
        <taxon>Deinococcota</taxon>
        <taxon>Deinococci</taxon>
        <taxon>Deinococcales</taxon>
        <taxon>Deinococcaceae</taxon>
        <taxon>Deinococcus</taxon>
    </lineage>
</organism>
<dbReference type="RefSeq" id="WP_380062891.1">
    <property type="nucleotide sequence ID" value="NZ_JBHSEI010000011.1"/>
</dbReference>
<name>A0ABV9IC19_9DEIO</name>
<dbReference type="PANTHER" id="PTHR42905">
    <property type="entry name" value="PHOSPHOENOLPYRUVATE CARBOXYLASE"/>
    <property type="match status" value="1"/>
</dbReference>
<dbReference type="SUPFAM" id="SSF51621">
    <property type="entry name" value="Phosphoenolpyruvate/pyruvate domain"/>
    <property type="match status" value="1"/>
</dbReference>
<evidence type="ECO:0000313" key="2">
    <source>
        <dbReference type="Proteomes" id="UP001595952"/>
    </source>
</evidence>
<reference evidence="2" key="1">
    <citation type="journal article" date="2019" name="Int. J. Syst. Evol. Microbiol.">
        <title>The Global Catalogue of Microorganisms (GCM) 10K type strain sequencing project: providing services to taxonomists for standard genome sequencing and annotation.</title>
        <authorList>
            <consortium name="The Broad Institute Genomics Platform"/>
            <consortium name="The Broad Institute Genome Sequencing Center for Infectious Disease"/>
            <person name="Wu L."/>
            <person name="Ma J."/>
        </authorList>
    </citation>
    <scope>NUCLEOTIDE SEQUENCE [LARGE SCALE GENOMIC DNA]</scope>
    <source>
        <strain evidence="2">CCUG 55995</strain>
    </source>
</reference>
<dbReference type="InterPro" id="IPR039556">
    <property type="entry name" value="ICL/PEPM"/>
</dbReference>
<keyword evidence="1" id="KW-0456">Lyase</keyword>
<protein>
    <submittedName>
        <fullName evidence="1">Isocitrate lyase/phosphoenolpyruvate mutase family protein</fullName>
    </submittedName>
</protein>
<dbReference type="Proteomes" id="UP001595952">
    <property type="component" value="Unassembled WGS sequence"/>
</dbReference>
<sequence length="277" mass="29368">MTLFSQLHLIRTFRDLHQGGLLLPNAWDAASARMFEHSGFAAIGTTSAGIAYTRGRQDGQTLSRAEMRREVENIVAAVRVPVNADIEAGYGDSPAEVAQTVETFAAVGVCGVNLEDATGRASAPLYALDDQVRRLAAARRAADRAGGLYLNARTDTYLLGVGATAHDRLEETLRRGRAFLEAGADSLFVPGLTDLATVRTLRTELGRPLNLMGGPGAPSVPALHSAGASRVSLGQGVLVALLGQTARIARELRDTGTYGALQDEFYGFEAAEALFAR</sequence>
<dbReference type="GO" id="GO:0016829">
    <property type="term" value="F:lyase activity"/>
    <property type="evidence" value="ECO:0007669"/>
    <property type="project" value="UniProtKB-KW"/>
</dbReference>
<gene>
    <name evidence="1" type="ORF">ACFO0D_16370</name>
</gene>
<dbReference type="PANTHER" id="PTHR42905:SF16">
    <property type="entry name" value="CARBOXYPHOSPHONOENOLPYRUVATE PHOSPHONOMUTASE-LIKE PROTEIN (AFU_ORTHOLOGUE AFUA_5G07230)"/>
    <property type="match status" value="1"/>
</dbReference>
<dbReference type="InterPro" id="IPR015813">
    <property type="entry name" value="Pyrv/PenolPyrv_kinase-like_dom"/>
</dbReference>
<comment type="caution">
    <text evidence="1">The sequence shown here is derived from an EMBL/GenBank/DDBJ whole genome shotgun (WGS) entry which is preliminary data.</text>
</comment>
<dbReference type="EMBL" id="JBHSEI010000011">
    <property type="protein sequence ID" value="MFC4639902.1"/>
    <property type="molecule type" value="Genomic_DNA"/>
</dbReference>
<dbReference type="Gene3D" id="3.20.20.60">
    <property type="entry name" value="Phosphoenolpyruvate-binding domains"/>
    <property type="match status" value="1"/>
</dbReference>
<keyword evidence="2" id="KW-1185">Reference proteome</keyword>
<accession>A0ABV9IC19</accession>
<evidence type="ECO:0000313" key="1">
    <source>
        <dbReference type="EMBL" id="MFC4639902.1"/>
    </source>
</evidence>
<proteinExistence type="predicted"/>
<dbReference type="CDD" id="cd00377">
    <property type="entry name" value="ICL_PEPM"/>
    <property type="match status" value="1"/>
</dbReference>
<dbReference type="Pfam" id="PF13714">
    <property type="entry name" value="PEP_mutase"/>
    <property type="match status" value="1"/>
</dbReference>
<dbReference type="InterPro" id="IPR040442">
    <property type="entry name" value="Pyrv_kinase-like_dom_sf"/>
</dbReference>